<dbReference type="InterPro" id="IPR051320">
    <property type="entry name" value="Viral_Replic_Matur_Polypro"/>
</dbReference>
<evidence type="ECO:0000313" key="6">
    <source>
        <dbReference type="Proteomes" id="UP001567538"/>
    </source>
</evidence>
<protein>
    <recommendedName>
        <fullName evidence="7">Reverse transcriptase</fullName>
    </recommendedName>
</protein>
<evidence type="ECO:0000259" key="4">
    <source>
        <dbReference type="Pfam" id="PF17919"/>
    </source>
</evidence>
<reference evidence="5 6" key="1">
    <citation type="submission" date="2024-06" db="EMBL/GenBank/DDBJ databases">
        <title>A chromosome level genome sequence of Diviner's sage (Salvia divinorum).</title>
        <authorList>
            <person name="Ford S.A."/>
            <person name="Ro D.-K."/>
            <person name="Ness R.W."/>
            <person name="Phillips M.A."/>
        </authorList>
    </citation>
    <scope>NUCLEOTIDE SEQUENCE [LARGE SCALE GENOMIC DNA]</scope>
    <source>
        <strain evidence="5">SAF-2024a</strain>
        <tissue evidence="5">Leaf</tissue>
    </source>
</reference>
<dbReference type="CDD" id="cd09274">
    <property type="entry name" value="RNase_HI_RT_Ty3"/>
    <property type="match status" value="1"/>
</dbReference>
<dbReference type="InterPro" id="IPR043502">
    <property type="entry name" value="DNA/RNA_pol_sf"/>
</dbReference>
<feature type="region of interest" description="Disordered" evidence="1">
    <location>
        <begin position="326"/>
        <end position="488"/>
    </location>
</feature>
<dbReference type="CDD" id="cd00303">
    <property type="entry name" value="retropepsin_like"/>
    <property type="match status" value="1"/>
</dbReference>
<dbReference type="Gene3D" id="3.10.10.10">
    <property type="entry name" value="HIV Type 1 Reverse Transcriptase, subunit A, domain 1"/>
    <property type="match status" value="1"/>
</dbReference>
<organism evidence="5 6">
    <name type="scientific">Salvia divinorum</name>
    <name type="common">Maria pastora</name>
    <name type="synonym">Diviner's sage</name>
    <dbReference type="NCBI Taxonomy" id="28513"/>
    <lineage>
        <taxon>Eukaryota</taxon>
        <taxon>Viridiplantae</taxon>
        <taxon>Streptophyta</taxon>
        <taxon>Embryophyta</taxon>
        <taxon>Tracheophyta</taxon>
        <taxon>Spermatophyta</taxon>
        <taxon>Magnoliopsida</taxon>
        <taxon>eudicotyledons</taxon>
        <taxon>Gunneridae</taxon>
        <taxon>Pentapetalae</taxon>
        <taxon>asterids</taxon>
        <taxon>lamiids</taxon>
        <taxon>Lamiales</taxon>
        <taxon>Lamiaceae</taxon>
        <taxon>Nepetoideae</taxon>
        <taxon>Mentheae</taxon>
        <taxon>Salviinae</taxon>
        <taxon>Salvia</taxon>
        <taxon>Salvia subgen. Calosphace</taxon>
    </lineage>
</organism>
<dbReference type="EMBL" id="JBEAFC010000008">
    <property type="protein sequence ID" value="KAL1543398.1"/>
    <property type="molecule type" value="Genomic_DNA"/>
</dbReference>
<dbReference type="InterPro" id="IPR000477">
    <property type="entry name" value="RT_dom"/>
</dbReference>
<dbReference type="SUPFAM" id="SSF56672">
    <property type="entry name" value="DNA/RNA polymerases"/>
    <property type="match status" value="1"/>
</dbReference>
<dbReference type="Proteomes" id="UP001567538">
    <property type="component" value="Unassembled WGS sequence"/>
</dbReference>
<feature type="compositionally biased region" description="Polar residues" evidence="1">
    <location>
        <begin position="428"/>
        <end position="441"/>
    </location>
</feature>
<feature type="compositionally biased region" description="Polar residues" evidence="1">
    <location>
        <begin position="465"/>
        <end position="485"/>
    </location>
</feature>
<feature type="region of interest" description="Disordered" evidence="1">
    <location>
        <begin position="561"/>
        <end position="584"/>
    </location>
</feature>
<dbReference type="CDD" id="cd01647">
    <property type="entry name" value="RT_LTR"/>
    <property type="match status" value="1"/>
</dbReference>
<evidence type="ECO:0000259" key="2">
    <source>
        <dbReference type="Pfam" id="PF00078"/>
    </source>
</evidence>
<dbReference type="Gene3D" id="2.40.70.10">
    <property type="entry name" value="Acid Proteases"/>
    <property type="match status" value="1"/>
</dbReference>
<dbReference type="PANTHER" id="PTHR33064:SF39">
    <property type="match status" value="1"/>
</dbReference>
<feature type="domain" description="Retrotransposon gag" evidence="3">
    <location>
        <begin position="123"/>
        <end position="214"/>
    </location>
</feature>
<dbReference type="InterPro" id="IPR005162">
    <property type="entry name" value="Retrotrans_gag_dom"/>
</dbReference>
<feature type="region of interest" description="Disordered" evidence="1">
    <location>
        <begin position="942"/>
        <end position="974"/>
    </location>
</feature>
<name>A0ABD1GK12_SALDI</name>
<proteinExistence type="predicted"/>
<dbReference type="Gene3D" id="3.30.70.270">
    <property type="match status" value="2"/>
</dbReference>
<dbReference type="PANTHER" id="PTHR33064">
    <property type="entry name" value="POL PROTEIN"/>
    <property type="match status" value="1"/>
</dbReference>
<gene>
    <name evidence="5" type="ORF">AAHA92_20377</name>
</gene>
<dbReference type="InterPro" id="IPR041577">
    <property type="entry name" value="RT_RNaseH_2"/>
</dbReference>
<dbReference type="SUPFAM" id="SSF50630">
    <property type="entry name" value="Acid proteases"/>
    <property type="match status" value="1"/>
</dbReference>
<feature type="compositionally biased region" description="Low complexity" evidence="1">
    <location>
        <begin position="442"/>
        <end position="464"/>
    </location>
</feature>
<dbReference type="InterPro" id="IPR021109">
    <property type="entry name" value="Peptidase_aspartic_dom_sf"/>
</dbReference>
<feature type="region of interest" description="Disordered" evidence="1">
    <location>
        <begin position="279"/>
        <end position="305"/>
    </location>
</feature>
<dbReference type="InterPro" id="IPR043128">
    <property type="entry name" value="Rev_trsase/Diguanyl_cyclase"/>
</dbReference>
<dbReference type="Pfam" id="PF17919">
    <property type="entry name" value="RT_RNaseH_2"/>
    <property type="match status" value="1"/>
</dbReference>
<comment type="caution">
    <text evidence="5">The sequence shown here is derived from an EMBL/GenBank/DDBJ whole genome shotgun (WGS) entry which is preliminary data.</text>
</comment>
<evidence type="ECO:0008006" key="7">
    <source>
        <dbReference type="Google" id="ProtNLM"/>
    </source>
</evidence>
<dbReference type="FunFam" id="3.30.70.270:FF:000020">
    <property type="entry name" value="Transposon Tf2-6 polyprotein-like Protein"/>
    <property type="match status" value="1"/>
</dbReference>
<feature type="compositionally biased region" description="Polar residues" evidence="1">
    <location>
        <begin position="368"/>
        <end position="411"/>
    </location>
</feature>
<feature type="domain" description="Reverse transcriptase" evidence="2">
    <location>
        <begin position="1114"/>
        <end position="1240"/>
    </location>
</feature>
<feature type="compositionally biased region" description="Basic and acidic residues" evidence="1">
    <location>
        <begin position="627"/>
        <end position="643"/>
    </location>
</feature>
<feature type="domain" description="Reverse transcriptase/retrotransposon-derived protein RNase H-like" evidence="4">
    <location>
        <begin position="1297"/>
        <end position="1391"/>
    </location>
</feature>
<dbReference type="Pfam" id="PF00078">
    <property type="entry name" value="RVT_1"/>
    <property type="match status" value="1"/>
</dbReference>
<evidence type="ECO:0000259" key="3">
    <source>
        <dbReference type="Pfam" id="PF03732"/>
    </source>
</evidence>
<dbReference type="Pfam" id="PF03732">
    <property type="entry name" value="Retrotrans_gag"/>
    <property type="match status" value="1"/>
</dbReference>
<evidence type="ECO:0000256" key="1">
    <source>
        <dbReference type="SAM" id="MobiDB-lite"/>
    </source>
</evidence>
<dbReference type="FunFam" id="3.10.20.370:FF:000001">
    <property type="entry name" value="Retrovirus-related Pol polyprotein from transposon 17.6-like protein"/>
    <property type="match status" value="1"/>
</dbReference>
<accession>A0ABD1GK12</accession>
<sequence length="1410" mass="159249">MYPDPKIGAYYIRSSPTEVRRKREEDPPSDTIKNTTAMAALNEEDPEIGFFNAHLNGEPTSAIVISTGQAGIEVKNNVLAVMPHFYGRRIDNPYEFLHEFCKLCGIQRRPAGSTEEDYRLRALPFALKGEADTWFMRLPPNSIRTWGDFRAVFLEYFFPATRTNALKKEIQGATREDDETLSQYWGRFKGMLDACPNNRMSEAEIYNNFYEGMTPECKDLVNLASGGDFSRLLVSEAYDSPRTTLLRRGTVNAASEQPEDRMESRMDKLEKTIISALEKTKQATPTEKCQAPLGPEESYPHYNPLAEGEYPAQVYAAGSWNVNGSWNPGKQRDAPWRDHPNFRWSDADLNQPAPQTQNFPNRGEGPSSWASRNSEGTHQQGNRGPNGNANWSSGNQPNWPSRYQQGNTADSYTPPHQRGFQGGAGQPPQWSAPQGRYNQAAGSSGNFHQGQGNNHYQNQQGNSHFNQGHGYNQSASGSGQPFQRPQQRHVDNYSRDLLNNDVVNKLQDTQNEQKAALDMLARQLSQIATSISEMRGNEWKIPATVKTPGKENISQVVLRSGRTYDGPIPQTEDGESSSKGGMDDKLIKETVQARDELRSEAFRGPLPHVETPFFHDQEEEVANEENIENKKEKETSPVKDNNHEVQPTKPFPYRGEARKKKEDPVDFMEIFGKLEINLPFLQALKLPPFSRFIKEFIAGKAKTDGKIVIGENISAVIQKRKLPSKRTDPGMFTLPITIGDVRIEHAMCDLGASINVLPLSVYQKLSGAKMVDTKVVIQLADRSCIHPEGVLENVIVKINNYLYPADFHVIKMVEPMSAGSGGVLLGRPFLRTAKTIIDVSDGTICLDYHGEKYTFSIDEAMKRPMDVENLHSVDMIAPLVQGYLEEELLLEKFEGAEESKELEKEVVGWCQAVQAQGLTDQEITKAIKDFLPQAAGSSRPFQLAGAEKVSGSDEVNEKKMERNPLPAKASPEKKELKKLPPGLKYSYLGENESLPVIISSKLTKGQEGRLLEVLKKNQKAIGWQLSDLVGISPDLCMHHIRMEEGTKAHRDPQRKLNPHMREEVMKEVLKLLSLGIIYSIPDSEWVSPVHMVPKKSGIQVVTNDRNELVPTRLVTGWRMCIDYRKLNAATCKDHFPLPFIDQMLERLAGKQYFCFLDGYSGYFQIYVDPEDQSKTTFTCPFGTYAYRRMSFGLCNAPGTFQRCMMSIFSDLLEDYIEIFMDDFTVYDDSFEACLHHLDKVDPAKVDVIAKLPFPTNQKEVRGFLEHASFYRRFIKDFAKIAQPLTRLLQNEVDFDFDQPCKNAFQLLKEKLVTAPIIRSPDWNLPFEIMCDASDLAVGAVLGQKIDGKNYVIFYASKTLNQAQRNYDTTEKEMLAVVHSFEKFRPYLLGSKNSTGRSKIKREPRTRWLTT</sequence>
<keyword evidence="6" id="KW-1185">Reference proteome</keyword>
<feature type="compositionally biased region" description="Basic and acidic residues" evidence="1">
    <location>
        <begin position="330"/>
        <end position="341"/>
    </location>
</feature>
<evidence type="ECO:0000313" key="5">
    <source>
        <dbReference type="EMBL" id="KAL1543398.1"/>
    </source>
</evidence>
<feature type="region of interest" description="Disordered" evidence="1">
    <location>
        <begin position="619"/>
        <end position="658"/>
    </location>
</feature>